<dbReference type="PANTHER" id="PTHR48081:SF30">
    <property type="entry name" value="ACETYL-HYDROLASE LIPR-RELATED"/>
    <property type="match status" value="1"/>
</dbReference>
<dbReference type="Pfam" id="PF20434">
    <property type="entry name" value="BD-FAE"/>
    <property type="match status" value="1"/>
</dbReference>
<dbReference type="RefSeq" id="WP_105357104.1">
    <property type="nucleotide sequence ID" value="NZ_PUIA01000068.1"/>
</dbReference>
<feature type="domain" description="BD-FAE-like" evidence="3">
    <location>
        <begin position="74"/>
        <end position="250"/>
    </location>
</feature>
<dbReference type="InterPro" id="IPR029058">
    <property type="entry name" value="AB_hydrolase_fold"/>
</dbReference>
<dbReference type="InterPro" id="IPR049492">
    <property type="entry name" value="BD-FAE-like_dom"/>
</dbReference>
<evidence type="ECO:0000259" key="3">
    <source>
        <dbReference type="Pfam" id="PF20434"/>
    </source>
</evidence>
<evidence type="ECO:0000256" key="2">
    <source>
        <dbReference type="ARBA" id="ARBA00022801"/>
    </source>
</evidence>
<comment type="similarity">
    <text evidence="1">Belongs to the 'GDXG' lipolytic enzyme family.</text>
</comment>
<protein>
    <recommendedName>
        <fullName evidence="3">BD-FAE-like domain-containing protein</fullName>
    </recommendedName>
</protein>
<accession>A0A2S8F2I7</accession>
<dbReference type="OrthoDB" id="9815425at2"/>
<dbReference type="EMBL" id="PUIA01000068">
    <property type="protein sequence ID" value="PQO26353.1"/>
    <property type="molecule type" value="Genomic_DNA"/>
</dbReference>
<gene>
    <name evidence="4" type="ORF">C5Y96_20155</name>
</gene>
<reference evidence="4 5" key="1">
    <citation type="submission" date="2018-02" db="EMBL/GenBank/DDBJ databases">
        <title>Comparative genomes isolates from brazilian mangrove.</title>
        <authorList>
            <person name="Araujo J.E."/>
            <person name="Taketani R.G."/>
            <person name="Silva M.C.P."/>
            <person name="Loureco M.V."/>
            <person name="Andreote F.D."/>
        </authorList>
    </citation>
    <scope>NUCLEOTIDE SEQUENCE [LARGE SCALE GENOMIC DNA]</scope>
    <source>
        <strain evidence="4 5">HEX-2 MGV</strain>
    </source>
</reference>
<comment type="caution">
    <text evidence="4">The sequence shown here is derived from an EMBL/GenBank/DDBJ whole genome shotgun (WGS) entry which is preliminary data.</text>
</comment>
<sequence length="324" mass="35560">MPYQVRLLHRATSALLTFGLFYLLLLSSAFSQEQSPPQGQKRLSRWDRQPQLTDAAVRSEQRVFKSTPQGDLKLHIWLPEKHSKDSPCIVFFFGGGWKSGSPQQFARQSEYLASRGMVAVSAEYRVSGTHKTTPDVCVEDAKSAIRWVREHADQLGIDPERVIAGGGSAGGHLAAATALVHGFNAKSDNLSISAIPDALVLFNPALDLTLVDREIVDGEGHSINEAISATRFLHKKAPPTIIFFGTDDPLSKHGVEYVAKAKDLGLDVDLWWAAGKGHGFFNDSPWLEVTTQSVDQYLTQLGYLSGEPTVSLPENAPKLKRNTQ</sequence>
<evidence type="ECO:0000313" key="4">
    <source>
        <dbReference type="EMBL" id="PQO26353.1"/>
    </source>
</evidence>
<dbReference type="Proteomes" id="UP000240009">
    <property type="component" value="Unassembled WGS sequence"/>
</dbReference>
<organism evidence="4 5">
    <name type="scientific">Blastopirellula marina</name>
    <dbReference type="NCBI Taxonomy" id="124"/>
    <lineage>
        <taxon>Bacteria</taxon>
        <taxon>Pseudomonadati</taxon>
        <taxon>Planctomycetota</taxon>
        <taxon>Planctomycetia</taxon>
        <taxon>Pirellulales</taxon>
        <taxon>Pirellulaceae</taxon>
        <taxon>Blastopirellula</taxon>
    </lineage>
</organism>
<dbReference type="Gene3D" id="3.40.50.1820">
    <property type="entry name" value="alpha/beta hydrolase"/>
    <property type="match status" value="1"/>
</dbReference>
<dbReference type="GO" id="GO:0004806">
    <property type="term" value="F:triacylglycerol lipase activity"/>
    <property type="evidence" value="ECO:0007669"/>
    <property type="project" value="TreeGrafter"/>
</dbReference>
<dbReference type="AlphaFoldDB" id="A0A2S8F2I7"/>
<dbReference type="SUPFAM" id="SSF53474">
    <property type="entry name" value="alpha/beta-Hydrolases"/>
    <property type="match status" value="1"/>
</dbReference>
<dbReference type="InterPro" id="IPR050300">
    <property type="entry name" value="GDXG_lipolytic_enzyme"/>
</dbReference>
<keyword evidence="2" id="KW-0378">Hydrolase</keyword>
<proteinExistence type="inferred from homology"/>
<dbReference type="PANTHER" id="PTHR48081">
    <property type="entry name" value="AB HYDROLASE SUPERFAMILY PROTEIN C4A8.06C"/>
    <property type="match status" value="1"/>
</dbReference>
<evidence type="ECO:0000256" key="1">
    <source>
        <dbReference type="ARBA" id="ARBA00010515"/>
    </source>
</evidence>
<name>A0A2S8F2I7_9BACT</name>
<evidence type="ECO:0000313" key="5">
    <source>
        <dbReference type="Proteomes" id="UP000240009"/>
    </source>
</evidence>